<proteinExistence type="predicted"/>
<sequence>MSFSDNKSNISSMLMKSNRGDEFRAYASNPLFVAAQPQSRPLKQHGFKPVPDEVHREIALLLADLPTRPNTPSVDDQPRPQAFGFGNSGHNPFNMTLSSQSQHAQKHYSPGRPRWSMLDLSDEIRTSQQKLEPEEQGQPMSCDPSFVLPTYNREENNFMDVDVSPGQPQNQSQFQSMYTSNQDFTYSTSSQVHEESVESSIMMFNSLEPQTSFWKAIEMDVKAFPRPPLRAGLIFPTKRDIVANTPLGGSGNVYTSQGTRLNKPDIAKASASKNEHWRRLFQCTSKCRINVFT</sequence>
<evidence type="ECO:0000313" key="2">
    <source>
        <dbReference type="EMBL" id="KAJ4501264.1"/>
    </source>
</evidence>
<dbReference type="EMBL" id="JANVFT010000002">
    <property type="protein sequence ID" value="KAJ4501264.1"/>
    <property type="molecule type" value="Genomic_DNA"/>
</dbReference>
<gene>
    <name evidence="2" type="ORF">C8R41DRAFT_196687</name>
</gene>
<accession>A0ABQ8VY74</accession>
<evidence type="ECO:0000256" key="1">
    <source>
        <dbReference type="SAM" id="MobiDB-lite"/>
    </source>
</evidence>
<evidence type="ECO:0000313" key="3">
    <source>
        <dbReference type="Proteomes" id="UP001150217"/>
    </source>
</evidence>
<organism evidence="2 3">
    <name type="scientific">Lentinula lateritia</name>
    <dbReference type="NCBI Taxonomy" id="40482"/>
    <lineage>
        <taxon>Eukaryota</taxon>
        <taxon>Fungi</taxon>
        <taxon>Dikarya</taxon>
        <taxon>Basidiomycota</taxon>
        <taxon>Agaricomycotina</taxon>
        <taxon>Agaricomycetes</taxon>
        <taxon>Agaricomycetidae</taxon>
        <taxon>Agaricales</taxon>
        <taxon>Marasmiineae</taxon>
        <taxon>Omphalotaceae</taxon>
        <taxon>Lentinula</taxon>
    </lineage>
</organism>
<reference evidence="2" key="1">
    <citation type="submission" date="2022-08" db="EMBL/GenBank/DDBJ databases">
        <title>A Global Phylogenomic Analysis of the Shiitake Genus Lentinula.</title>
        <authorList>
            <consortium name="DOE Joint Genome Institute"/>
            <person name="Sierra-Patev S."/>
            <person name="Min B."/>
            <person name="Naranjo-Ortiz M."/>
            <person name="Looney B."/>
            <person name="Konkel Z."/>
            <person name="Slot J.C."/>
            <person name="Sakamoto Y."/>
            <person name="Steenwyk J.L."/>
            <person name="Rokas A."/>
            <person name="Carro J."/>
            <person name="Camarero S."/>
            <person name="Ferreira P."/>
            <person name="Molpeceres G."/>
            <person name="Ruiz-Duenas F.J."/>
            <person name="Serrano A."/>
            <person name="Henrissat B."/>
            <person name="Drula E."/>
            <person name="Hughes K.W."/>
            <person name="Mata J.L."/>
            <person name="Ishikawa N.K."/>
            <person name="Vargas-Isla R."/>
            <person name="Ushijima S."/>
            <person name="Smith C.A."/>
            <person name="Ahrendt S."/>
            <person name="Andreopoulos W."/>
            <person name="He G."/>
            <person name="Labutti K."/>
            <person name="Lipzen A."/>
            <person name="Ng V."/>
            <person name="Riley R."/>
            <person name="Sandor L."/>
            <person name="Barry K."/>
            <person name="Martinez A.T."/>
            <person name="Xiao Y."/>
            <person name="Gibbons J.G."/>
            <person name="Terashima K."/>
            <person name="Grigoriev I.V."/>
            <person name="Hibbett D.S."/>
        </authorList>
    </citation>
    <scope>NUCLEOTIDE SEQUENCE</scope>
    <source>
        <strain evidence="2">RHP3577 ss4</strain>
    </source>
</reference>
<name>A0ABQ8VY74_9AGAR</name>
<keyword evidence="3" id="KW-1185">Reference proteome</keyword>
<comment type="caution">
    <text evidence="2">The sequence shown here is derived from an EMBL/GenBank/DDBJ whole genome shotgun (WGS) entry which is preliminary data.</text>
</comment>
<feature type="region of interest" description="Disordered" evidence="1">
    <location>
        <begin position="92"/>
        <end position="115"/>
    </location>
</feature>
<protein>
    <submittedName>
        <fullName evidence="2">Uncharacterized protein</fullName>
    </submittedName>
</protein>
<dbReference type="Proteomes" id="UP001150217">
    <property type="component" value="Unassembled WGS sequence"/>
</dbReference>
<feature type="compositionally biased region" description="Polar residues" evidence="1">
    <location>
        <begin position="92"/>
        <end position="103"/>
    </location>
</feature>